<protein>
    <recommendedName>
        <fullName evidence="3">Type I secretion protein</fullName>
    </recommendedName>
</protein>
<evidence type="ECO:0008006" key="3">
    <source>
        <dbReference type="Google" id="ProtNLM"/>
    </source>
</evidence>
<gene>
    <name evidence="1" type="ORF">E6C48_02135</name>
</gene>
<dbReference type="EMBL" id="SSNY01000001">
    <property type="protein sequence ID" value="THF59871.1"/>
    <property type="molecule type" value="Genomic_DNA"/>
</dbReference>
<name>A0ABY2QF99_9HYPH</name>
<comment type="caution">
    <text evidence="1">The sequence shown here is derived from an EMBL/GenBank/DDBJ whole genome shotgun (WGS) entry which is preliminary data.</text>
</comment>
<organism evidence="1 2">
    <name type="scientific">Ollibium composti</name>
    <dbReference type="NCBI Taxonomy" id="2675109"/>
    <lineage>
        <taxon>Bacteria</taxon>
        <taxon>Pseudomonadati</taxon>
        <taxon>Pseudomonadota</taxon>
        <taxon>Alphaproteobacteria</taxon>
        <taxon>Hyphomicrobiales</taxon>
        <taxon>Phyllobacteriaceae</taxon>
        <taxon>Ollibium</taxon>
    </lineage>
</organism>
<sequence length="686" mass="71174">MRDDYLEFKALQATSEPTQADDHAQLSFQSPYDFDDPDPGIHYVPAGPTIETMTVPGGVAFTPMEIPVVPAANPALYVPSESYPDFISRHFTFAHSSGSIQLQPPGSVATHVVQINTLSDNDFVNVGAGNVTFHAIGTPNLDLDALYQDALQFLPIPPASFSSAEDIGSFVNDAAASLKAFVAGVEAAGQGTPDGGAEMSVLTVDGGVSVQTHVSAFDAPMADAIYVGGRIAAEAPKLDDVLPAASPLVKDPVQVPSITDPAGGNHLIDGSGSTAAGIVIHGTGNLAGETSVSLNTGSNALVNSAAIINDTLEGGVFAVAGDHYALNAIVQINAWSDSDSIGGNLSGWSTQQQPDTAAFNIAQMLNIDTSENAGSGNSGQPSFPKAWAVTEINGDFISLNWTHQVNFLLDNDTAVVSSTSGVTTTVGTGANQQTNALSIADLGKYYDLVLIGGSYYDANIITQTNVLLDNDVVGALANFQTQGQGSVSNGDNLLWNNAKITSIGSSANAALPIGFAKTLDDFAHGNHTLSSDVLNDEAFQGLGGLKVLYISGSVYDLQYISQTNVLGDSDDVALALNAAHANTDANWSIVTGSNALINSAQIVDVDPAAKTYVGGDHYSDELLVQTDIISTDHLLQTQNADHLVNEAVAFLSDDMTGPAHENPASQLQAPLDVHPAHSDVMQSVIS</sequence>
<proteinExistence type="predicted"/>
<dbReference type="RefSeq" id="WP_136353492.1">
    <property type="nucleotide sequence ID" value="NZ_SSNY01000001.1"/>
</dbReference>
<reference evidence="1 2" key="1">
    <citation type="submission" date="2019-04" db="EMBL/GenBank/DDBJ databases">
        <title>Mesorhizobium composti sp. nov., isolated from compost.</title>
        <authorList>
            <person name="Lin S.-Y."/>
            <person name="Hameed A."/>
            <person name="Hsieh Y.-T."/>
            <person name="Young C.-C."/>
        </authorList>
    </citation>
    <scope>NUCLEOTIDE SEQUENCE [LARGE SCALE GENOMIC DNA]</scope>
    <source>
        <strain evidence="1 2">CC-YTH430</strain>
    </source>
</reference>
<accession>A0ABY2QF99</accession>
<evidence type="ECO:0000313" key="2">
    <source>
        <dbReference type="Proteomes" id="UP000306441"/>
    </source>
</evidence>
<evidence type="ECO:0000313" key="1">
    <source>
        <dbReference type="EMBL" id="THF59871.1"/>
    </source>
</evidence>
<keyword evidence="2" id="KW-1185">Reference proteome</keyword>
<dbReference type="Proteomes" id="UP000306441">
    <property type="component" value="Unassembled WGS sequence"/>
</dbReference>